<dbReference type="AlphaFoldDB" id="A0A7X5VCZ4"/>
<evidence type="ECO:0000313" key="3">
    <source>
        <dbReference type="Proteomes" id="UP000555407"/>
    </source>
</evidence>
<gene>
    <name evidence="2" type="ORF">BJY22_004426</name>
</gene>
<organism evidence="2 3">
    <name type="scientific">Kribbella shirazensis</name>
    <dbReference type="NCBI Taxonomy" id="1105143"/>
    <lineage>
        <taxon>Bacteria</taxon>
        <taxon>Bacillati</taxon>
        <taxon>Actinomycetota</taxon>
        <taxon>Actinomycetes</taxon>
        <taxon>Propionibacteriales</taxon>
        <taxon>Kribbellaceae</taxon>
        <taxon>Kribbella</taxon>
    </lineage>
</organism>
<evidence type="ECO:0000313" key="2">
    <source>
        <dbReference type="EMBL" id="NIK58709.1"/>
    </source>
</evidence>
<sequence length="316" mass="34989">MTSQTPRTAPAYRGEPSRDELAAAQQVVDLFATEALLALDRFERSFPAAATDRERRVADRLAHWWKKLELDDVRLDPAGTDAEQILGAAADLSLDPENDWGTSLEEASAQAVNRAALDGRTMPVTTVADLRRNFDEAYGGQVSVPDRDDEWLAQSLTRFARASVLRDVIAEGAHVRVSEPLREAADELVRQAQQLMDDRRNLARRQEAPIGKRELVMQQINRTSLLFAYSTGVGLTGAPEWVEWAARVPAVVIYAKAFNGAWRDHDLAVATRLDPAQAQLRSVRADLINNLDGPSPVTRRDARALRNPNRPTGPGR</sequence>
<dbReference type="RefSeq" id="WP_167209702.1">
    <property type="nucleotide sequence ID" value="NZ_JAASRO010000001.1"/>
</dbReference>
<dbReference type="Proteomes" id="UP000555407">
    <property type="component" value="Unassembled WGS sequence"/>
</dbReference>
<keyword evidence="3" id="KW-1185">Reference proteome</keyword>
<protein>
    <submittedName>
        <fullName evidence="2">Uncharacterized protein</fullName>
    </submittedName>
</protein>
<feature type="region of interest" description="Disordered" evidence="1">
    <location>
        <begin position="291"/>
        <end position="316"/>
    </location>
</feature>
<evidence type="ECO:0000256" key="1">
    <source>
        <dbReference type="SAM" id="MobiDB-lite"/>
    </source>
</evidence>
<comment type="caution">
    <text evidence="2">The sequence shown here is derived from an EMBL/GenBank/DDBJ whole genome shotgun (WGS) entry which is preliminary data.</text>
</comment>
<name>A0A7X5VCZ4_9ACTN</name>
<dbReference type="EMBL" id="JAASRO010000001">
    <property type="protein sequence ID" value="NIK58709.1"/>
    <property type="molecule type" value="Genomic_DNA"/>
</dbReference>
<proteinExistence type="predicted"/>
<reference evidence="2 3" key="1">
    <citation type="submission" date="2020-03" db="EMBL/GenBank/DDBJ databases">
        <title>Sequencing the genomes of 1000 actinobacteria strains.</title>
        <authorList>
            <person name="Klenk H.-P."/>
        </authorList>
    </citation>
    <scope>NUCLEOTIDE SEQUENCE [LARGE SCALE GENOMIC DNA]</scope>
    <source>
        <strain evidence="2 3">DSM 45490</strain>
    </source>
</reference>
<accession>A0A7X5VCZ4</accession>